<feature type="non-terminal residue" evidence="1">
    <location>
        <position position="1"/>
    </location>
</feature>
<dbReference type="CDD" id="cd12797">
    <property type="entry name" value="M23_peptidase"/>
    <property type="match status" value="1"/>
</dbReference>
<keyword evidence="2" id="KW-1185">Reference proteome</keyword>
<dbReference type="InterPro" id="IPR050570">
    <property type="entry name" value="Cell_wall_metabolism_enzyme"/>
</dbReference>
<dbReference type="GO" id="GO:0004222">
    <property type="term" value="F:metalloendopeptidase activity"/>
    <property type="evidence" value="ECO:0007669"/>
    <property type="project" value="TreeGrafter"/>
</dbReference>
<dbReference type="PANTHER" id="PTHR21666">
    <property type="entry name" value="PEPTIDASE-RELATED"/>
    <property type="match status" value="1"/>
</dbReference>
<dbReference type="Proteomes" id="UP000256512">
    <property type="component" value="Unassembled WGS sequence"/>
</dbReference>
<evidence type="ECO:0000313" key="2">
    <source>
        <dbReference type="Proteomes" id="UP000256512"/>
    </source>
</evidence>
<comment type="caution">
    <text evidence="1">The sequence shown here is derived from an EMBL/GenBank/DDBJ whole genome shotgun (WGS) entry which is preliminary data.</text>
</comment>
<dbReference type="PANTHER" id="PTHR21666:SF270">
    <property type="entry name" value="MUREIN HYDROLASE ACTIVATOR ENVC"/>
    <property type="match status" value="1"/>
</dbReference>
<proteinExistence type="predicted"/>
<organism evidence="1 2">
    <name type="scientific">Chryseobacterium piscium</name>
    <dbReference type="NCBI Taxonomy" id="333702"/>
    <lineage>
        <taxon>Bacteria</taxon>
        <taxon>Pseudomonadati</taxon>
        <taxon>Bacteroidota</taxon>
        <taxon>Flavobacteriia</taxon>
        <taxon>Flavobacteriales</taxon>
        <taxon>Weeksellaceae</taxon>
        <taxon>Chryseobacterium group</taxon>
        <taxon>Chryseobacterium</taxon>
    </lineage>
</organism>
<dbReference type="RefSeq" id="WP_133297220.1">
    <property type="nucleotide sequence ID" value="NZ_QNVS01000140.1"/>
</dbReference>
<accession>A0A3D9B0N1</accession>
<name>A0A3D9B0N1_9FLAO</name>
<dbReference type="SUPFAM" id="SSF51261">
    <property type="entry name" value="Duplicated hybrid motif"/>
    <property type="match status" value="1"/>
</dbReference>
<dbReference type="InterPro" id="IPR011055">
    <property type="entry name" value="Dup_hybrid_motif"/>
</dbReference>
<protein>
    <submittedName>
        <fullName evidence="1">Uncharacterized protein</fullName>
    </submittedName>
</protein>
<dbReference type="AlphaFoldDB" id="A0A3D9B0N1"/>
<evidence type="ECO:0000313" key="1">
    <source>
        <dbReference type="EMBL" id="REC47173.1"/>
    </source>
</evidence>
<sequence>KCDPIKNEESESNGEWRMPIDNPMLCMYSQGGGHKPWHCSFGKDIRDGSTDHTGNDLLAVPGTKVYACVKSIVHKIYTSTSMAGNVVVLKVLDVEVFKSLRNNNYIPKYKSKGEILQKGFDENKTIYLTFWHLSKNNYFKEGDEVKYNDVIGLTGVSGWNGNNFTTRNPHLHFEVSNVGSAPGLNGKCNPSVYFKFKTEEELSKPEIDYQNKLKEKEWN</sequence>
<gene>
    <name evidence="1" type="ORF">DRF62_20100</name>
</gene>
<reference evidence="1 2" key="1">
    <citation type="journal article" date="2006" name="Int. J. Syst. Evol. Microbiol.">
        <title>Chryseobacterium piscium sp. nov., isolated from fish of the South Atlantic Ocean off South Africa.</title>
        <authorList>
            <person name="de Beer H."/>
            <person name="Hugo C.J."/>
            <person name="Jooste P.J."/>
            <person name="Vancanneyt M."/>
            <person name="Coenye T."/>
            <person name="Vandamme P."/>
        </authorList>
    </citation>
    <scope>NUCLEOTIDE SEQUENCE [LARGE SCALE GENOMIC DNA]</scope>
    <source>
        <strain evidence="1 2">CCUG 51923</strain>
    </source>
</reference>
<dbReference type="Gene3D" id="2.70.70.10">
    <property type="entry name" value="Glucose Permease (Domain IIA)"/>
    <property type="match status" value="1"/>
</dbReference>
<dbReference type="EMBL" id="QNVS01000140">
    <property type="protein sequence ID" value="REC47173.1"/>
    <property type="molecule type" value="Genomic_DNA"/>
</dbReference>